<accession>A0A0G3GEB6</accession>
<organism evidence="2 3">
    <name type="scientific">Pseudomonas chlororaphis</name>
    <dbReference type="NCBI Taxonomy" id="587753"/>
    <lineage>
        <taxon>Bacteria</taxon>
        <taxon>Pseudomonadati</taxon>
        <taxon>Pseudomonadota</taxon>
        <taxon>Gammaproteobacteria</taxon>
        <taxon>Pseudomonadales</taxon>
        <taxon>Pseudomonadaceae</taxon>
        <taxon>Pseudomonas</taxon>
    </lineage>
</organism>
<name>A0A0G3GEB6_9PSED</name>
<proteinExistence type="predicted"/>
<evidence type="ECO:0000313" key="2">
    <source>
        <dbReference type="EMBL" id="AKJ98884.1"/>
    </source>
</evidence>
<dbReference type="AlphaFoldDB" id="A0A0G3GEB6"/>
<reference evidence="3" key="2">
    <citation type="submission" date="2015-03" db="EMBL/GenBank/DDBJ databases">
        <authorList>
            <person name="Deng P."/>
            <person name="Lu S."/>
        </authorList>
    </citation>
    <scope>NUCLEOTIDE SEQUENCE [LARGE SCALE GENOMIC DNA]</scope>
    <source>
        <strain evidence="3">UFB2</strain>
    </source>
</reference>
<dbReference type="EMBL" id="CP011020">
    <property type="protein sequence ID" value="AKJ98884.1"/>
    <property type="molecule type" value="Genomic_DNA"/>
</dbReference>
<protein>
    <recommendedName>
        <fullName evidence="1">PIN domain-containing protein</fullName>
    </recommendedName>
</protein>
<dbReference type="PATRIC" id="fig|587753.11.peg.2594"/>
<gene>
    <name evidence="2" type="ORF">VM99_12710</name>
</gene>
<feature type="domain" description="PIN" evidence="1">
    <location>
        <begin position="777"/>
        <end position="909"/>
    </location>
</feature>
<evidence type="ECO:0000259" key="1">
    <source>
        <dbReference type="Pfam" id="PF20698"/>
    </source>
</evidence>
<dbReference type="Pfam" id="PF20698">
    <property type="entry name" value="PIN-TPR-GreABC"/>
    <property type="match status" value="1"/>
</dbReference>
<reference evidence="2 3" key="1">
    <citation type="journal article" date="2015" name="Stand. Genomic Sci.">
        <title>Complete genome of Pseudomonas chlororaphis strain UFB2, a soil bacterium with antibacterial activity against bacterial canker pathogen of tomato.</title>
        <authorList>
            <person name="Deng P."/>
            <person name="Wang X."/>
            <person name="Baird S.M."/>
            <person name="Lu S.E."/>
        </authorList>
    </citation>
    <scope>NUCLEOTIDE SEQUENCE [LARGE SCALE GENOMIC DNA]</scope>
    <source>
        <strain evidence="2 3">UFB2</strain>
    </source>
</reference>
<evidence type="ECO:0000313" key="3">
    <source>
        <dbReference type="Proteomes" id="UP000035212"/>
    </source>
</evidence>
<dbReference type="InterPro" id="IPR048987">
    <property type="entry name" value="PIN-TPR-GreABC"/>
</dbReference>
<sequence length="1122" mass="125462">MTTIEQYHNGDGDNVAGDKIINQIRSLAPKDLIKPIKMVFESLRQKDKATARAQMGMLKAIAQREEESAALVEVISIYGGLVEAQDRDAAWTTVARIVSRATNPILRDICQAALLQLSYSTAREGEAKDLYLAETSPGEYAQEAYLRCYADEGALRAAGKGFPPEGVLTGVIEGAFRLHLADLALELATRLNSLYSSYNTRVLFSMATGLALNRALVEHHFWLTRPEVKERMDSLRDMVVRLLEESDADGRVYDLGCSIFKIYQGYQSGELFESLKKHVQDMDSTRSDEVARFKALAGDPSQLAQPEKDLQAAYENSQKRQAWCRQFLEDSPHSLEEVGPFLHLAKPTELGEWLSHEHILTGSSEMEEDYIRLVANIFQRSAQGDNAAHRHDISEQVDRFAAQWETVLPALTPNGIFELAEKLFALNLPHKALKLTTPLMPSHELWPSPYVLTHLHCLLDAGQNKTFDEVISRIKGADQTFTLLSFQSVQAERGGDVDLALTLSESMIKLAPQLPYSWYRHCYLLGRYRSLEEQQAFHPRVPDSVLLSPSHEVKGILFFLALGGSFKRAESRWVEWMIEDPRAHAVDLVNFHFGLGTRKSEPMEVSPSMEQCLAAIQYTHERDSLIRLIIEDEVMGGECTLKGSSQVGQLLLRLSPGDSETLNMATYKVEERLPPYVACFRIALTLRHVHNDGSDCFVMMQMPSDPAEFIPLLEEKMAQGTRQREHLQAMDAIPLYMRGHALRSSDAFKAAINCWTDQRMPKSALCDLGEAEPTSIVLDAYGIGYLAVTNLAKCLLDTGVSFVVPAATKETLEQFLVEISDEGFMLLGVTDAGRLFRTTASDLRERDAHVLETLRLILDNAIVVRPVVHDAELEVFSIKDGVDATVYDAMQLSMANQIPWFCMDETFGALHNVKGHPLVNVQTILLKAIASTRFDFEQKRHSLVLYAMGALPLPLTLNDIYCLARTPSTLAGFILLKIIQTHGREIFAAEGRPEMLLNAIYLHLDCLFGRDALSISSTYNPWMDYTSHVFNHGLNLYLALSSNGSAEFRLAIALHHLAQLSIDRAPFLKSLISRFVHFVHGHFMSWEAIRQSYFLIAEAGQLQNSGTGEIEQDPQSSTGQGA</sequence>
<dbReference type="Proteomes" id="UP000035212">
    <property type="component" value="Chromosome"/>
</dbReference>